<evidence type="ECO:0000313" key="2">
    <source>
        <dbReference type="EMBL" id="KAG2848986.1"/>
    </source>
</evidence>
<dbReference type="InterPro" id="IPR043502">
    <property type="entry name" value="DNA/RNA_pol_sf"/>
</dbReference>
<dbReference type="Proteomes" id="UP000736787">
    <property type="component" value="Unassembled WGS sequence"/>
</dbReference>
<dbReference type="VEuPathDB" id="FungiDB:PC110_g19706"/>
<evidence type="ECO:0000313" key="3">
    <source>
        <dbReference type="EMBL" id="KAG2898504.1"/>
    </source>
</evidence>
<dbReference type="EMBL" id="RCML01000758">
    <property type="protein sequence ID" value="KAG2969944.1"/>
    <property type="molecule type" value="Genomic_DNA"/>
</dbReference>
<dbReference type="PANTHER" id="PTHR33064">
    <property type="entry name" value="POL PROTEIN"/>
    <property type="match status" value="1"/>
</dbReference>
<dbReference type="EMBL" id="RCMI01000763">
    <property type="protein sequence ID" value="KAG2898504.1"/>
    <property type="molecule type" value="Genomic_DNA"/>
</dbReference>
<dbReference type="PROSITE" id="PS50878">
    <property type="entry name" value="RT_POL"/>
    <property type="match status" value="1"/>
</dbReference>
<dbReference type="InterPro" id="IPR000477">
    <property type="entry name" value="RT_dom"/>
</dbReference>
<sequence length="187" mass="20962">MRTVATTVDALSGKEVFGRFDFTQDFWQLPLHQASPEMFYFVIPDGVFTPTRVPQGAMDSPLHSQSQVQTTPAPLIPHSAQIWVNDVILFAPTLEEFLQTLRWFFEIVTRANFKLNVAKSSLYELEILWCGLSSGAGIRHDPARVGALASLPLPGTVADFQYYVCATYWLHDSLSDYPRVIAPLQAN</sequence>
<dbReference type="Pfam" id="PF00078">
    <property type="entry name" value="RVT_1"/>
    <property type="match status" value="1"/>
</dbReference>
<protein>
    <recommendedName>
        <fullName evidence="1">Reverse transcriptase domain-containing protein</fullName>
    </recommendedName>
</protein>
<dbReference type="Proteomes" id="UP000760860">
    <property type="component" value="Unassembled WGS sequence"/>
</dbReference>
<dbReference type="Proteomes" id="UP000774804">
    <property type="component" value="Unassembled WGS sequence"/>
</dbReference>
<reference evidence="2" key="2">
    <citation type="submission" date="2018-10" db="EMBL/GenBank/DDBJ databases">
        <title>Effector identification in a new, highly contiguous assembly of the strawberry crown rot pathogen Phytophthora cactorum.</title>
        <authorList>
            <person name="Armitage A.D."/>
            <person name="Nellist C.F."/>
            <person name="Bates H."/>
            <person name="Vickerstaff R.J."/>
            <person name="Harrison R.J."/>
        </authorList>
    </citation>
    <scope>NUCLEOTIDE SEQUENCE</scope>
    <source>
        <strain evidence="2">15-7</strain>
        <strain evidence="3">4032</strain>
        <strain evidence="4">4040</strain>
        <strain evidence="5">P415</strain>
        <strain evidence="6">P421</strain>
    </source>
</reference>
<dbReference type="PANTHER" id="PTHR33064:SF37">
    <property type="entry name" value="RIBONUCLEASE H"/>
    <property type="match status" value="1"/>
</dbReference>
<comment type="caution">
    <text evidence="7">The sequence shown here is derived from an EMBL/GenBank/DDBJ whole genome shotgun (WGS) entry which is preliminary data.</text>
</comment>
<evidence type="ECO:0000313" key="4">
    <source>
        <dbReference type="EMBL" id="KAG2913806.1"/>
    </source>
</evidence>
<proteinExistence type="predicted"/>
<dbReference type="Proteomes" id="UP000697107">
    <property type="component" value="Unassembled WGS sequence"/>
</dbReference>
<dbReference type="SUPFAM" id="SSF56672">
    <property type="entry name" value="DNA/RNA polymerases"/>
    <property type="match status" value="1"/>
</dbReference>
<dbReference type="EMBL" id="RCMV01000764">
    <property type="protein sequence ID" value="KAG3213153.1"/>
    <property type="molecule type" value="Genomic_DNA"/>
</dbReference>
<dbReference type="InterPro" id="IPR043128">
    <property type="entry name" value="Rev_trsase/Diguanyl_cyclase"/>
</dbReference>
<dbReference type="Gene3D" id="3.10.10.10">
    <property type="entry name" value="HIV Type 1 Reverse Transcriptase, subunit A, domain 1"/>
    <property type="match status" value="1"/>
</dbReference>
<dbReference type="EMBL" id="RCMG01000757">
    <property type="protein sequence ID" value="KAG2848986.1"/>
    <property type="molecule type" value="Genomic_DNA"/>
</dbReference>
<accession>A0A329RKK5</accession>
<evidence type="ECO:0000313" key="5">
    <source>
        <dbReference type="EMBL" id="KAG2969944.1"/>
    </source>
</evidence>
<keyword evidence="8" id="KW-1185">Reference proteome</keyword>
<feature type="domain" description="Reverse transcriptase" evidence="1">
    <location>
        <begin position="1"/>
        <end position="134"/>
    </location>
</feature>
<dbReference type="Proteomes" id="UP000251314">
    <property type="component" value="Unassembled WGS sequence"/>
</dbReference>
<evidence type="ECO:0000313" key="8">
    <source>
        <dbReference type="Proteomes" id="UP000251314"/>
    </source>
</evidence>
<organism evidence="7 8">
    <name type="scientific">Phytophthora cactorum</name>
    <dbReference type="NCBI Taxonomy" id="29920"/>
    <lineage>
        <taxon>Eukaryota</taxon>
        <taxon>Sar</taxon>
        <taxon>Stramenopiles</taxon>
        <taxon>Oomycota</taxon>
        <taxon>Peronosporomycetes</taxon>
        <taxon>Peronosporales</taxon>
        <taxon>Peronosporaceae</taxon>
        <taxon>Phytophthora</taxon>
    </lineage>
</organism>
<dbReference type="Proteomes" id="UP000735874">
    <property type="component" value="Unassembled WGS sequence"/>
</dbReference>
<evidence type="ECO:0000313" key="7">
    <source>
        <dbReference type="EMBL" id="RAW23862.1"/>
    </source>
</evidence>
<evidence type="ECO:0000259" key="1">
    <source>
        <dbReference type="PROSITE" id="PS50878"/>
    </source>
</evidence>
<dbReference type="AlphaFoldDB" id="A0A329RKK5"/>
<dbReference type="EMBL" id="MJFZ01000976">
    <property type="protein sequence ID" value="RAW23862.1"/>
    <property type="molecule type" value="Genomic_DNA"/>
</dbReference>
<dbReference type="STRING" id="29920.A0A329RKK5"/>
<name>A0A329RKK5_9STRA</name>
<evidence type="ECO:0000313" key="6">
    <source>
        <dbReference type="EMBL" id="KAG3213153.1"/>
    </source>
</evidence>
<reference evidence="7 8" key="1">
    <citation type="submission" date="2018-01" db="EMBL/GenBank/DDBJ databases">
        <title>Draft genome of the strawberry crown rot pathogen Phytophthora cactorum.</title>
        <authorList>
            <person name="Armitage A.D."/>
            <person name="Lysoe E."/>
            <person name="Nellist C.F."/>
            <person name="Harrison R.J."/>
            <person name="Brurberg M.B."/>
        </authorList>
    </citation>
    <scope>NUCLEOTIDE SEQUENCE [LARGE SCALE GENOMIC DNA]</scope>
    <source>
        <strain evidence="7 8">10300</strain>
    </source>
</reference>
<dbReference type="Gene3D" id="3.30.70.270">
    <property type="match status" value="1"/>
</dbReference>
<dbReference type="OrthoDB" id="118603at2759"/>
<dbReference type="EMBL" id="RCMK01000750">
    <property type="protein sequence ID" value="KAG2913806.1"/>
    <property type="molecule type" value="Genomic_DNA"/>
</dbReference>
<dbReference type="InterPro" id="IPR051320">
    <property type="entry name" value="Viral_Replic_Matur_Polypro"/>
</dbReference>
<gene>
    <name evidence="7" type="ORF">PC110_g19706</name>
    <name evidence="2" type="ORF">PC113_g17476</name>
    <name evidence="3" type="ORF">PC115_g16842</name>
    <name evidence="4" type="ORF">PC117_g18498</name>
    <name evidence="5" type="ORF">PC118_g17163</name>
    <name evidence="6" type="ORF">PC129_g15911</name>
</gene>